<dbReference type="InterPro" id="IPR002802">
    <property type="entry name" value="Endo_dU"/>
</dbReference>
<protein>
    <submittedName>
        <fullName evidence="1">DUF99</fullName>
    </submittedName>
</protein>
<dbReference type="EMBL" id="CP061800">
    <property type="protein sequence ID" value="QTA87222.1"/>
    <property type="molecule type" value="Genomic_DNA"/>
</dbReference>
<dbReference type="Gene3D" id="3.30.2170.10">
    <property type="entry name" value="archaeoglobus fulgidus dsm 4304 superfamily"/>
    <property type="match status" value="1"/>
</dbReference>
<keyword evidence="2" id="KW-1185">Reference proteome</keyword>
<evidence type="ECO:0000313" key="1">
    <source>
        <dbReference type="EMBL" id="QTA87222.1"/>
    </source>
</evidence>
<name>A0A975GMZ8_9BACT</name>
<dbReference type="HAMAP" id="MF_00582">
    <property type="entry name" value="UPF0215"/>
    <property type="match status" value="1"/>
</dbReference>
<accession>A0A975GMZ8</accession>
<evidence type="ECO:0000313" key="2">
    <source>
        <dbReference type="Proteomes" id="UP000663722"/>
    </source>
</evidence>
<dbReference type="AlphaFoldDB" id="A0A975GMZ8"/>
<dbReference type="PANTHER" id="PTHR39518">
    <property type="entry name" value="UPF0215 PROTEIN MJ1150"/>
    <property type="match status" value="1"/>
</dbReference>
<dbReference type="PIRSF" id="PIRSF006380">
    <property type="entry name" value="UCP006380"/>
    <property type="match status" value="1"/>
</dbReference>
<dbReference type="RefSeq" id="WP_207682513.1">
    <property type="nucleotide sequence ID" value="NZ_CP061800.1"/>
</dbReference>
<sequence>MPRHPFSNVIGFDDAPFPHSHRGNVTIVGTIYAGLRFDGVLMGHIRRDGANAAKNIARLVAESKFANHARLIMLQGIALGGFNVVDIHYLYRWLQMPVLVVARRRPNMPAIKEALLTKVPGGLRKWKLIKKTGPMEPILNVFVQRAGLTTDQAEQVIEKFAIHGHIPEPLRTAHLIAGGITSGESRGRA</sequence>
<dbReference type="KEGG" id="dmm:dnm_032520"/>
<dbReference type="Proteomes" id="UP000663722">
    <property type="component" value="Chromosome"/>
</dbReference>
<organism evidence="1 2">
    <name type="scientific">Desulfonema magnum</name>
    <dbReference type="NCBI Taxonomy" id="45655"/>
    <lineage>
        <taxon>Bacteria</taxon>
        <taxon>Pseudomonadati</taxon>
        <taxon>Thermodesulfobacteriota</taxon>
        <taxon>Desulfobacteria</taxon>
        <taxon>Desulfobacterales</taxon>
        <taxon>Desulfococcaceae</taxon>
        <taxon>Desulfonema</taxon>
    </lineage>
</organism>
<dbReference type="Pfam" id="PF01949">
    <property type="entry name" value="Endo_dU"/>
    <property type="match status" value="1"/>
</dbReference>
<proteinExistence type="inferred from homology"/>
<reference evidence="1" key="1">
    <citation type="journal article" date="2021" name="Microb. Physiol.">
        <title>Proteogenomic Insights into the Physiology of Marine, Sulfate-Reducing, Filamentous Desulfonema limicola and Desulfonema magnum.</title>
        <authorList>
            <person name="Schnaars V."/>
            <person name="Wohlbrand L."/>
            <person name="Scheve S."/>
            <person name="Hinrichs C."/>
            <person name="Reinhardt R."/>
            <person name="Rabus R."/>
        </authorList>
    </citation>
    <scope>NUCLEOTIDE SEQUENCE</scope>
    <source>
        <strain evidence="1">4be13</strain>
    </source>
</reference>
<gene>
    <name evidence="1" type="ORF">dnm_032520</name>
</gene>
<dbReference type="PANTHER" id="PTHR39518:SF2">
    <property type="entry name" value="UPF0215 PROTEIN MJ1150"/>
    <property type="match status" value="1"/>
</dbReference>